<dbReference type="Pfam" id="PF25026">
    <property type="entry name" value="Asd-4"/>
    <property type="match status" value="1"/>
</dbReference>
<dbReference type="Proteomes" id="UP001345013">
    <property type="component" value="Unassembled WGS sequence"/>
</dbReference>
<keyword evidence="11" id="KW-1185">Reference proteome</keyword>
<comment type="subcellular location">
    <subcellularLocation>
        <location evidence="1">Nucleus</location>
    </subcellularLocation>
</comment>
<sequence length="274" mass="30562">MAASLTDHNSPYTQPVCQNCETSTTPLWRRDESGSVLCNACGLFLKLHGRARPISLKTDVIKSRNRVKSANQGPKKQMNQQSLPASQSTDVQNGAHRRVSQMTAQFNLERSHSPISRTGTPSMHHDPNIAPQHMFDGVSLQDHPFHTPALPQLGSHPSPGSLDQPMTYEALLAQNAVLKTRVSELEVINMMFSDNETNLRRERDESMQAQEAFKRRIEELEGHIQGDASAHPNKRARIDSPREEYRREEQVAPVSNDAPAPALALAPELVQQEQ</sequence>
<dbReference type="PANTHER" id="PTHR10071:SF281">
    <property type="entry name" value="BOX A-BINDING FACTOR-RELATED"/>
    <property type="match status" value="1"/>
</dbReference>
<dbReference type="SMART" id="SM00401">
    <property type="entry name" value="ZnF_GATA"/>
    <property type="match status" value="1"/>
</dbReference>
<evidence type="ECO:0000256" key="6">
    <source>
        <dbReference type="ARBA" id="ARBA00023242"/>
    </source>
</evidence>
<feature type="region of interest" description="Disordered" evidence="8">
    <location>
        <begin position="222"/>
        <end position="274"/>
    </location>
</feature>
<dbReference type="Pfam" id="PF00320">
    <property type="entry name" value="GATA"/>
    <property type="match status" value="1"/>
</dbReference>
<name>A0ABR0KCE1_9EURO</name>
<evidence type="ECO:0000313" key="10">
    <source>
        <dbReference type="EMBL" id="KAK5093422.1"/>
    </source>
</evidence>
<dbReference type="SUPFAM" id="SSF57716">
    <property type="entry name" value="Glucocorticoid receptor-like (DNA-binding domain)"/>
    <property type="match status" value="1"/>
</dbReference>
<evidence type="ECO:0000256" key="4">
    <source>
        <dbReference type="ARBA" id="ARBA00022833"/>
    </source>
</evidence>
<feature type="domain" description="GATA-type" evidence="9">
    <location>
        <begin position="17"/>
        <end position="64"/>
    </location>
</feature>
<feature type="compositionally biased region" description="Polar residues" evidence="8">
    <location>
        <begin position="68"/>
        <end position="92"/>
    </location>
</feature>
<proteinExistence type="predicted"/>
<accession>A0ABR0KCE1</accession>
<dbReference type="InterPro" id="IPR039355">
    <property type="entry name" value="Transcription_factor_GATA"/>
</dbReference>
<evidence type="ECO:0000259" key="9">
    <source>
        <dbReference type="PROSITE" id="PS50114"/>
    </source>
</evidence>
<feature type="compositionally biased region" description="Basic and acidic residues" evidence="8">
    <location>
        <begin position="236"/>
        <end position="250"/>
    </location>
</feature>
<dbReference type="InterPro" id="IPR013088">
    <property type="entry name" value="Znf_NHR/GATA"/>
</dbReference>
<gene>
    <name evidence="10" type="primary">GZF3</name>
    <name evidence="10" type="ORF">LTR24_004274</name>
</gene>
<feature type="compositionally biased region" description="Low complexity" evidence="8">
    <location>
        <begin position="258"/>
        <end position="274"/>
    </location>
</feature>
<dbReference type="PRINTS" id="PR00619">
    <property type="entry name" value="GATAZNFINGER"/>
</dbReference>
<dbReference type="InterPro" id="IPR056998">
    <property type="entry name" value="Asd-4/GZF3_helical"/>
</dbReference>
<evidence type="ECO:0000256" key="3">
    <source>
        <dbReference type="ARBA" id="ARBA00022771"/>
    </source>
</evidence>
<organism evidence="10 11">
    <name type="scientific">Lithohypha guttulata</name>
    <dbReference type="NCBI Taxonomy" id="1690604"/>
    <lineage>
        <taxon>Eukaryota</taxon>
        <taxon>Fungi</taxon>
        <taxon>Dikarya</taxon>
        <taxon>Ascomycota</taxon>
        <taxon>Pezizomycotina</taxon>
        <taxon>Eurotiomycetes</taxon>
        <taxon>Chaetothyriomycetidae</taxon>
        <taxon>Chaetothyriales</taxon>
        <taxon>Trichomeriaceae</taxon>
        <taxon>Lithohypha</taxon>
    </lineage>
</organism>
<keyword evidence="3 7" id="KW-0863">Zinc-finger</keyword>
<feature type="region of interest" description="Disordered" evidence="8">
    <location>
        <begin position="62"/>
        <end position="95"/>
    </location>
</feature>
<evidence type="ECO:0000256" key="2">
    <source>
        <dbReference type="ARBA" id="ARBA00022723"/>
    </source>
</evidence>
<keyword evidence="4" id="KW-0862">Zinc</keyword>
<evidence type="ECO:0000313" key="11">
    <source>
        <dbReference type="Proteomes" id="UP001345013"/>
    </source>
</evidence>
<protein>
    <submittedName>
        <fullName evidence="10">GATA zinc finger protein 3</fullName>
    </submittedName>
</protein>
<keyword evidence="6" id="KW-0539">Nucleus</keyword>
<evidence type="ECO:0000256" key="1">
    <source>
        <dbReference type="ARBA" id="ARBA00004123"/>
    </source>
</evidence>
<dbReference type="PROSITE" id="PS00344">
    <property type="entry name" value="GATA_ZN_FINGER_1"/>
    <property type="match status" value="1"/>
</dbReference>
<dbReference type="CDD" id="cd00202">
    <property type="entry name" value="ZnF_GATA"/>
    <property type="match status" value="1"/>
</dbReference>
<evidence type="ECO:0000256" key="7">
    <source>
        <dbReference type="PROSITE-ProRule" id="PRU00094"/>
    </source>
</evidence>
<dbReference type="PROSITE" id="PS50114">
    <property type="entry name" value="GATA_ZN_FINGER_2"/>
    <property type="match status" value="1"/>
</dbReference>
<dbReference type="PANTHER" id="PTHR10071">
    <property type="entry name" value="TRANSCRIPTION FACTOR GATA FAMILY MEMBER"/>
    <property type="match status" value="1"/>
</dbReference>
<evidence type="ECO:0000256" key="5">
    <source>
        <dbReference type="ARBA" id="ARBA00023063"/>
    </source>
</evidence>
<dbReference type="EMBL" id="JAVRRG010000043">
    <property type="protein sequence ID" value="KAK5093422.1"/>
    <property type="molecule type" value="Genomic_DNA"/>
</dbReference>
<comment type="caution">
    <text evidence="10">The sequence shown here is derived from an EMBL/GenBank/DDBJ whole genome shotgun (WGS) entry which is preliminary data.</text>
</comment>
<dbReference type="Gene3D" id="3.30.50.10">
    <property type="entry name" value="Erythroid Transcription Factor GATA-1, subunit A"/>
    <property type="match status" value="1"/>
</dbReference>
<evidence type="ECO:0000256" key="8">
    <source>
        <dbReference type="SAM" id="MobiDB-lite"/>
    </source>
</evidence>
<keyword evidence="2" id="KW-0479">Metal-binding</keyword>
<keyword evidence="5" id="KW-0534">Nitrate assimilation</keyword>
<dbReference type="InterPro" id="IPR000679">
    <property type="entry name" value="Znf_GATA"/>
</dbReference>
<reference evidence="10 11" key="1">
    <citation type="submission" date="2023-08" db="EMBL/GenBank/DDBJ databases">
        <title>Black Yeasts Isolated from many extreme environments.</title>
        <authorList>
            <person name="Coleine C."/>
            <person name="Stajich J.E."/>
            <person name="Selbmann L."/>
        </authorList>
    </citation>
    <scope>NUCLEOTIDE SEQUENCE [LARGE SCALE GENOMIC DNA]</scope>
    <source>
        <strain evidence="10 11">CCFEE 5885</strain>
    </source>
</reference>